<comment type="pathway">
    <text evidence="2">Lipid metabolism.</text>
</comment>
<dbReference type="UniPathway" id="UPA00282"/>
<feature type="domain" description="O-acyltransferase WSD1-like N-terminal" evidence="12">
    <location>
        <begin position="4"/>
        <end position="268"/>
    </location>
</feature>
<evidence type="ECO:0000259" key="13">
    <source>
        <dbReference type="Pfam" id="PF06974"/>
    </source>
</evidence>
<comment type="catalytic activity">
    <reaction evidence="10 11">
        <text>an acyl-CoA + a 1,2-diacyl-sn-glycerol = a triacyl-sn-glycerol + CoA</text>
        <dbReference type="Rhea" id="RHEA:10868"/>
        <dbReference type="ChEBI" id="CHEBI:17815"/>
        <dbReference type="ChEBI" id="CHEBI:57287"/>
        <dbReference type="ChEBI" id="CHEBI:58342"/>
        <dbReference type="ChEBI" id="CHEBI:64615"/>
        <dbReference type="EC" id="2.3.1.20"/>
    </reaction>
</comment>
<proteinExistence type="inferred from homology"/>
<protein>
    <recommendedName>
        <fullName evidence="4 11">Diacylglycerol O-acyltransferase</fullName>
        <ecNumber evidence="4 11">2.3.1.20</ecNumber>
    </recommendedName>
</protein>
<dbReference type="GO" id="GO:0005886">
    <property type="term" value="C:plasma membrane"/>
    <property type="evidence" value="ECO:0007669"/>
    <property type="project" value="TreeGrafter"/>
</dbReference>
<dbReference type="GO" id="GO:0001666">
    <property type="term" value="P:response to hypoxia"/>
    <property type="evidence" value="ECO:0007669"/>
    <property type="project" value="TreeGrafter"/>
</dbReference>
<evidence type="ECO:0000259" key="12">
    <source>
        <dbReference type="Pfam" id="PF03007"/>
    </source>
</evidence>
<dbReference type="EC" id="2.3.1.20" evidence="4 11"/>
<evidence type="ECO:0000256" key="11">
    <source>
        <dbReference type="RuleBase" id="RU361241"/>
    </source>
</evidence>
<dbReference type="InterPro" id="IPR004255">
    <property type="entry name" value="O-acyltransferase_WSD1_N"/>
</dbReference>
<dbReference type="RefSeq" id="WP_123225900.1">
    <property type="nucleotide sequence ID" value="NZ_RJSE01000003.1"/>
</dbReference>
<evidence type="ECO:0000256" key="7">
    <source>
        <dbReference type="ARBA" id="ARBA00022798"/>
    </source>
</evidence>
<feature type="domain" description="O-acyltransferase WSD1 C-terminal" evidence="13">
    <location>
        <begin position="310"/>
        <end position="459"/>
    </location>
</feature>
<evidence type="ECO:0000256" key="1">
    <source>
        <dbReference type="ARBA" id="ARBA00004771"/>
    </source>
</evidence>
<evidence type="ECO:0000256" key="5">
    <source>
        <dbReference type="ARBA" id="ARBA00022516"/>
    </source>
</evidence>
<keyword evidence="5 11" id="KW-0444">Lipid biosynthesis</keyword>
<comment type="similarity">
    <text evidence="3 11">Belongs to the long-chain O-acyltransferase family.</text>
</comment>
<dbReference type="Pfam" id="PF03007">
    <property type="entry name" value="WS_DGAT_cat"/>
    <property type="match status" value="1"/>
</dbReference>
<dbReference type="GO" id="GO:0006071">
    <property type="term" value="P:glycerol metabolic process"/>
    <property type="evidence" value="ECO:0007669"/>
    <property type="project" value="UniProtKB-KW"/>
</dbReference>
<dbReference type="GO" id="GO:0051701">
    <property type="term" value="P:biological process involved in interaction with host"/>
    <property type="evidence" value="ECO:0007669"/>
    <property type="project" value="TreeGrafter"/>
</dbReference>
<keyword evidence="9 11" id="KW-0012">Acyltransferase</keyword>
<keyword evidence="8 11" id="KW-0443">Lipid metabolism</keyword>
<dbReference type="GO" id="GO:0071731">
    <property type="term" value="P:response to nitric oxide"/>
    <property type="evidence" value="ECO:0007669"/>
    <property type="project" value="TreeGrafter"/>
</dbReference>
<evidence type="ECO:0000256" key="2">
    <source>
        <dbReference type="ARBA" id="ARBA00005189"/>
    </source>
</evidence>
<dbReference type="GO" id="GO:0004144">
    <property type="term" value="F:diacylglycerol O-acyltransferase activity"/>
    <property type="evidence" value="ECO:0007669"/>
    <property type="project" value="UniProtKB-EC"/>
</dbReference>
<dbReference type="NCBIfam" id="TIGR02946">
    <property type="entry name" value="acyl_WS_DGAT"/>
    <property type="match status" value="1"/>
</dbReference>
<organism evidence="14 15">
    <name type="scientific">Nocardioides marmoriginsengisoli</name>
    <dbReference type="NCBI Taxonomy" id="661483"/>
    <lineage>
        <taxon>Bacteria</taxon>
        <taxon>Bacillati</taxon>
        <taxon>Actinomycetota</taxon>
        <taxon>Actinomycetes</taxon>
        <taxon>Propionibacteriales</taxon>
        <taxon>Nocardioidaceae</taxon>
        <taxon>Nocardioides</taxon>
    </lineage>
</organism>
<dbReference type="InterPro" id="IPR014292">
    <property type="entry name" value="Acyl_transf_WS/DGAT"/>
</dbReference>
<comment type="pathway">
    <text evidence="1 11">Glycerolipid metabolism; triacylglycerol biosynthesis.</text>
</comment>
<dbReference type="SUPFAM" id="SSF52777">
    <property type="entry name" value="CoA-dependent acyltransferases"/>
    <property type="match status" value="1"/>
</dbReference>
<gene>
    <name evidence="14" type="ORF">EFK50_02040</name>
</gene>
<dbReference type="AlphaFoldDB" id="A0A3N0CMW8"/>
<dbReference type="Proteomes" id="UP000267128">
    <property type="component" value="Unassembled WGS sequence"/>
</dbReference>
<evidence type="ECO:0000256" key="4">
    <source>
        <dbReference type="ARBA" id="ARBA00013244"/>
    </source>
</evidence>
<name>A0A3N0CMW8_9ACTN</name>
<dbReference type="InterPro" id="IPR045034">
    <property type="entry name" value="O-acyltransferase_WSD1-like"/>
</dbReference>
<dbReference type="PANTHER" id="PTHR31650">
    <property type="entry name" value="O-ACYLTRANSFERASE (WSD1-LIKE) FAMILY PROTEIN"/>
    <property type="match status" value="1"/>
</dbReference>
<reference evidence="14 15" key="1">
    <citation type="submission" date="2018-11" db="EMBL/GenBank/DDBJ databases">
        <authorList>
            <person name="Li F."/>
        </authorList>
    </citation>
    <scope>NUCLEOTIDE SEQUENCE [LARGE SCALE GENOMIC DNA]</scope>
    <source>
        <strain evidence="14 15">Gsoil 097</strain>
    </source>
</reference>
<evidence type="ECO:0000313" key="15">
    <source>
        <dbReference type="Proteomes" id="UP000267128"/>
    </source>
</evidence>
<dbReference type="OrthoDB" id="9810950at2"/>
<keyword evidence="6 11" id="KW-0808">Transferase</keyword>
<dbReference type="EMBL" id="RJSE01000003">
    <property type="protein sequence ID" value="RNL64798.1"/>
    <property type="molecule type" value="Genomic_DNA"/>
</dbReference>
<dbReference type="GO" id="GO:0019432">
    <property type="term" value="P:triglyceride biosynthetic process"/>
    <property type="evidence" value="ECO:0007669"/>
    <property type="project" value="UniProtKB-UniPathway"/>
</dbReference>
<evidence type="ECO:0000313" key="14">
    <source>
        <dbReference type="EMBL" id="RNL64798.1"/>
    </source>
</evidence>
<evidence type="ECO:0000256" key="9">
    <source>
        <dbReference type="ARBA" id="ARBA00023315"/>
    </source>
</evidence>
<dbReference type="Pfam" id="PF06974">
    <property type="entry name" value="WS_DGAT_C"/>
    <property type="match status" value="1"/>
</dbReference>
<comment type="caution">
    <text evidence="14">The sequence shown here is derived from an EMBL/GenBank/DDBJ whole genome shotgun (WGS) entry which is preliminary data.</text>
</comment>
<evidence type="ECO:0000256" key="6">
    <source>
        <dbReference type="ARBA" id="ARBA00022679"/>
    </source>
</evidence>
<dbReference type="PANTHER" id="PTHR31650:SF1">
    <property type="entry name" value="WAX ESTER SYNTHASE_DIACYLGLYCEROL ACYLTRANSFERASE 4-RELATED"/>
    <property type="match status" value="1"/>
</dbReference>
<evidence type="ECO:0000256" key="8">
    <source>
        <dbReference type="ARBA" id="ARBA00023098"/>
    </source>
</evidence>
<keyword evidence="7 11" id="KW-0319">Glycerol metabolism</keyword>
<accession>A0A3N0CMW8</accession>
<evidence type="ECO:0000256" key="10">
    <source>
        <dbReference type="ARBA" id="ARBA00048109"/>
    </source>
</evidence>
<dbReference type="InterPro" id="IPR009721">
    <property type="entry name" value="O-acyltransferase_WSD1_C"/>
</dbReference>
<evidence type="ECO:0000256" key="3">
    <source>
        <dbReference type="ARBA" id="ARBA00009587"/>
    </source>
</evidence>
<keyword evidence="15" id="KW-1185">Reference proteome</keyword>
<sequence>MERLSGLDASFLYLESSAQLMHVCGILQLDPSTIPSDYSFGAFKADLEARISTIPDFRRKLKEVPLEIDHPVWVDDADFDINRHVHRLAVPSPGGPAELAKLCGHMAGIPLDRSRPLWEMYVIEGLDNGRIAIFTKMHHATVDGISGSNLISFLCSLEPGAPLLDLTPLGERYDAAPGDWELFGRGLLNNLGKPWQFVRLMAPTTSVLTKTIRRAREGTAMAAPLTAPRTSFNGNITGKRSVGYADISLEKIKEIRHAVEGATVNDVVLAISGGALRRYLEERGELPETSLLASVPVSVHGTSTKTGGTNKVSSMFTRLGTDVADPVERLRQLAEANAHAKDHHKAIPADTLQEWAEFAAPRTFGLAVRAVAKLKLAEKGPVIHNLVISNVPGPPVPLYFMGAKIVGFYPLGPVFHGAGLNVTVMSANGQMHVGLIACREAMPEIASLAAHFPEELDALHAAVLG</sequence>